<gene>
    <name evidence="3" type="ORF">Egran_02915</name>
</gene>
<evidence type="ECO:0008006" key="5">
    <source>
        <dbReference type="Google" id="ProtNLM"/>
    </source>
</evidence>
<keyword evidence="4" id="KW-1185">Reference proteome</keyword>
<organism evidence="3 4">
    <name type="scientific">Elaphomyces granulatus</name>
    <dbReference type="NCBI Taxonomy" id="519963"/>
    <lineage>
        <taxon>Eukaryota</taxon>
        <taxon>Fungi</taxon>
        <taxon>Dikarya</taxon>
        <taxon>Ascomycota</taxon>
        <taxon>Pezizomycotina</taxon>
        <taxon>Eurotiomycetes</taxon>
        <taxon>Eurotiomycetidae</taxon>
        <taxon>Eurotiales</taxon>
        <taxon>Elaphomycetaceae</taxon>
        <taxon>Elaphomyces</taxon>
    </lineage>
</organism>
<dbReference type="EMBL" id="NPHW01003594">
    <property type="protein sequence ID" value="OXV09325.1"/>
    <property type="molecule type" value="Genomic_DNA"/>
</dbReference>
<protein>
    <recommendedName>
        <fullName evidence="5">Pentatricopeptide repeat protein</fullName>
    </recommendedName>
</protein>
<name>A0A232LYT1_9EURO</name>
<feature type="coiled-coil region" evidence="1">
    <location>
        <begin position="67"/>
        <end position="94"/>
    </location>
</feature>
<dbReference type="AlphaFoldDB" id="A0A232LYT1"/>
<feature type="compositionally biased region" description="Acidic residues" evidence="2">
    <location>
        <begin position="157"/>
        <end position="167"/>
    </location>
</feature>
<proteinExistence type="predicted"/>
<evidence type="ECO:0000313" key="4">
    <source>
        <dbReference type="Proteomes" id="UP000243515"/>
    </source>
</evidence>
<evidence type="ECO:0000313" key="3">
    <source>
        <dbReference type="EMBL" id="OXV09325.1"/>
    </source>
</evidence>
<keyword evidence="1" id="KW-0175">Coiled coil</keyword>
<dbReference type="Proteomes" id="UP000243515">
    <property type="component" value="Unassembled WGS sequence"/>
</dbReference>
<evidence type="ECO:0000256" key="1">
    <source>
        <dbReference type="SAM" id="Coils"/>
    </source>
</evidence>
<feature type="region of interest" description="Disordered" evidence="2">
    <location>
        <begin position="155"/>
        <end position="177"/>
    </location>
</feature>
<dbReference type="PANTHER" id="PTHR47930:SF2">
    <property type="entry name" value="PENTATRICOPEPTIDE REPEAT PROTEIN (AFU_ORTHOLOGUE AFUA_8G04250)"/>
    <property type="match status" value="1"/>
</dbReference>
<dbReference type="InterPro" id="IPR011990">
    <property type="entry name" value="TPR-like_helical_dom_sf"/>
</dbReference>
<reference evidence="3 4" key="1">
    <citation type="journal article" date="2015" name="Environ. Microbiol.">
        <title>Metagenome sequence of Elaphomyces granulatus from sporocarp tissue reveals Ascomycota ectomycorrhizal fingerprints of genome expansion and a Proteobacteria-rich microbiome.</title>
        <authorList>
            <person name="Quandt C.A."/>
            <person name="Kohler A."/>
            <person name="Hesse C.N."/>
            <person name="Sharpton T.J."/>
            <person name="Martin F."/>
            <person name="Spatafora J.W."/>
        </authorList>
    </citation>
    <scope>NUCLEOTIDE SEQUENCE [LARGE SCALE GENOMIC DNA]</scope>
    <source>
        <strain evidence="3 4">OSC145934</strain>
    </source>
</reference>
<comment type="caution">
    <text evidence="3">The sequence shown here is derived from an EMBL/GenBank/DDBJ whole genome shotgun (WGS) entry which is preliminary data.</text>
</comment>
<accession>A0A232LYT1</accession>
<dbReference type="Gene3D" id="1.25.40.10">
    <property type="entry name" value="Tetratricopeptide repeat domain"/>
    <property type="match status" value="2"/>
</dbReference>
<evidence type="ECO:0000256" key="2">
    <source>
        <dbReference type="SAM" id="MobiDB-lite"/>
    </source>
</evidence>
<sequence>MLHQTLQRALLYRHVGRLFIASKGAAPLRAFSVAAPRFIEHGDPKDKIRFFEQDHLESKTRVEVDPEAEERTELEEAKRQLSDIEQELELFKRGPFSPDSPFMNELPEQERAIVLEALRKYDAEHPQDNPLAGLKNVFDEELDGMLREEFEGLAKEETDDWNPDEPIAESQSPSSKRPFEVALDDTEMYPYVDRFNAYLRNFVDKSDGAVAEQLWKCYRRCKQSVPAFLKSISQETASIIWNSQSQGKAPHTARASRLQTLLDDIRSVGRTPTLSQIFTYIEALYDEGNTGKALELWEAQRVNLIQGKPDVEAYWTLGVQLFAAEADPQRAQDIAFSFLLHDKDDHQRSLIPVILAWGRKSESEAASKAWALYLKFKTLLGNNMTMEDYDKISVGLLKAGKVDLAVAVFKDMMVTGKDPRDDSTSLYRAALGLAGNLQASSISEHEVNKVSLSALTILPRRFQNKFFYASWMKKLIGMGEVDSAALLAELMYERGVRPDAIHLNGMIAAWIRRGDAKSRDTAERLAWAMVQQRIDIIRTRGSPQQASEAPLKAFKYKASSGVPVPKFLQRTVPPAKIETFSILLTHYTRRGDEQMVEHVTRCLHDAQIPPNSYFMNHLLYAQLRRRDIHSLWSKYKTMSTDIQPDLETFACLWDCAKVQYDRGRAPFDSNFPSARSLYSEMMRWFSTLTRRGQRIAQEEFSKDLYDQIIRCFCLSRDLHGTLVALFSIKDAFGYFPNDDTAQMLVLQVSRMAAVPPGTPKRRLRRLSSTPRIKENIAHVNTLLKLISERKISTLESQGLPLEQLDPSEKEQFKLEIMADFLRVVIERITTTIPSKKAQDEIAAAAAAMGVENIDTTTSAQ</sequence>
<dbReference type="PANTHER" id="PTHR47930">
    <property type="entry name" value="YALI0C12947P"/>
    <property type="match status" value="1"/>
</dbReference>
<dbReference type="OrthoDB" id="185373at2759"/>